<dbReference type="RefSeq" id="WP_259528129.1">
    <property type="nucleotide sequence ID" value="NZ_JANLCK010000004.1"/>
</dbReference>
<evidence type="ECO:0000259" key="13">
    <source>
        <dbReference type="PROSITE" id="PS51217"/>
    </source>
</evidence>
<dbReference type="SUPFAM" id="SSF52540">
    <property type="entry name" value="P-loop containing nucleoside triphosphate hydrolases"/>
    <property type="match status" value="1"/>
</dbReference>
<feature type="domain" description="UvrD-like helicase ATP-binding" evidence="12">
    <location>
        <begin position="8"/>
        <end position="289"/>
    </location>
</feature>
<dbReference type="Gene3D" id="3.40.50.300">
    <property type="entry name" value="P-loop containing nucleotide triphosphate hydrolases"/>
    <property type="match status" value="3"/>
</dbReference>
<organism evidence="14 15">
    <name type="scientific">Herbiconiux oxytropis</name>
    <dbReference type="NCBI Taxonomy" id="2970915"/>
    <lineage>
        <taxon>Bacteria</taxon>
        <taxon>Bacillati</taxon>
        <taxon>Actinomycetota</taxon>
        <taxon>Actinomycetes</taxon>
        <taxon>Micrococcales</taxon>
        <taxon>Microbacteriaceae</taxon>
        <taxon>Herbiconiux</taxon>
    </lineage>
</organism>
<comment type="catalytic activity">
    <reaction evidence="9">
        <text>ATP + H2O = ADP + phosphate + H(+)</text>
        <dbReference type="Rhea" id="RHEA:13065"/>
        <dbReference type="ChEBI" id="CHEBI:15377"/>
        <dbReference type="ChEBI" id="CHEBI:15378"/>
        <dbReference type="ChEBI" id="CHEBI:30616"/>
        <dbReference type="ChEBI" id="CHEBI:43474"/>
        <dbReference type="ChEBI" id="CHEBI:456216"/>
        <dbReference type="EC" id="5.6.2.4"/>
    </reaction>
</comment>
<dbReference type="GO" id="GO:0016787">
    <property type="term" value="F:hydrolase activity"/>
    <property type="evidence" value="ECO:0007669"/>
    <property type="project" value="UniProtKB-UniRule"/>
</dbReference>
<dbReference type="GO" id="GO:0033202">
    <property type="term" value="C:DNA helicase complex"/>
    <property type="evidence" value="ECO:0007669"/>
    <property type="project" value="TreeGrafter"/>
</dbReference>
<dbReference type="PANTHER" id="PTHR11070:SF69">
    <property type="entry name" value="ATP-DEPENDENT DNA HELICASE UVRD2"/>
    <property type="match status" value="1"/>
</dbReference>
<evidence type="ECO:0000256" key="11">
    <source>
        <dbReference type="SAM" id="MobiDB-lite"/>
    </source>
</evidence>
<protein>
    <recommendedName>
        <fullName evidence="8">DNA 3'-5' helicase</fullName>
        <ecNumber evidence="8">5.6.2.4</ecNumber>
    </recommendedName>
</protein>
<keyword evidence="2 10" id="KW-0547">Nucleotide-binding</keyword>
<evidence type="ECO:0000256" key="7">
    <source>
        <dbReference type="ARBA" id="ARBA00034617"/>
    </source>
</evidence>
<dbReference type="PROSITE" id="PS51198">
    <property type="entry name" value="UVRD_HELICASE_ATP_BIND"/>
    <property type="match status" value="1"/>
</dbReference>
<keyword evidence="5 10" id="KW-0067">ATP-binding</keyword>
<dbReference type="Pfam" id="PF13361">
    <property type="entry name" value="UvrD_C"/>
    <property type="match status" value="2"/>
</dbReference>
<keyword evidence="6" id="KW-0413">Isomerase</keyword>
<dbReference type="GO" id="GO:0003677">
    <property type="term" value="F:DNA binding"/>
    <property type="evidence" value="ECO:0007669"/>
    <property type="project" value="InterPro"/>
</dbReference>
<proteinExistence type="inferred from homology"/>
<gene>
    <name evidence="14" type="ORF">N1028_10520</name>
</gene>
<dbReference type="InterPro" id="IPR000212">
    <property type="entry name" value="DNA_helicase_UvrD/REP"/>
</dbReference>
<dbReference type="Gene3D" id="1.10.486.10">
    <property type="entry name" value="PCRA, domain 4"/>
    <property type="match status" value="1"/>
</dbReference>
<evidence type="ECO:0000313" key="14">
    <source>
        <dbReference type="EMBL" id="MCS5726325.1"/>
    </source>
</evidence>
<evidence type="ECO:0000256" key="5">
    <source>
        <dbReference type="ARBA" id="ARBA00022840"/>
    </source>
</evidence>
<comment type="caution">
    <text evidence="14">The sequence shown here is derived from an EMBL/GenBank/DDBJ whole genome shotgun (WGS) entry which is preliminary data.</text>
</comment>
<evidence type="ECO:0000256" key="2">
    <source>
        <dbReference type="ARBA" id="ARBA00022741"/>
    </source>
</evidence>
<dbReference type="EMBL" id="JANLCK010000004">
    <property type="protein sequence ID" value="MCS5726325.1"/>
    <property type="molecule type" value="Genomic_DNA"/>
</dbReference>
<dbReference type="InterPro" id="IPR014017">
    <property type="entry name" value="DNA_helicase_UvrD-like_C"/>
</dbReference>
<dbReference type="InterPro" id="IPR014016">
    <property type="entry name" value="UvrD-like_ATP-bd"/>
</dbReference>
<dbReference type="GO" id="GO:0043138">
    <property type="term" value="F:3'-5' DNA helicase activity"/>
    <property type="evidence" value="ECO:0007669"/>
    <property type="project" value="UniProtKB-EC"/>
</dbReference>
<accession>A0AA41XI55</accession>
<evidence type="ECO:0000256" key="4">
    <source>
        <dbReference type="ARBA" id="ARBA00022806"/>
    </source>
</evidence>
<dbReference type="AlphaFoldDB" id="A0AA41XI55"/>
<evidence type="ECO:0000256" key="10">
    <source>
        <dbReference type="PROSITE-ProRule" id="PRU00560"/>
    </source>
</evidence>
<evidence type="ECO:0000256" key="6">
    <source>
        <dbReference type="ARBA" id="ARBA00023235"/>
    </source>
</evidence>
<feature type="domain" description="UvrD-like helicase C-terminal" evidence="13">
    <location>
        <begin position="290"/>
        <end position="550"/>
    </location>
</feature>
<evidence type="ECO:0000256" key="8">
    <source>
        <dbReference type="ARBA" id="ARBA00034808"/>
    </source>
</evidence>
<dbReference type="InterPro" id="IPR027417">
    <property type="entry name" value="P-loop_NTPase"/>
</dbReference>
<dbReference type="GO" id="GO:0005829">
    <property type="term" value="C:cytosol"/>
    <property type="evidence" value="ECO:0007669"/>
    <property type="project" value="TreeGrafter"/>
</dbReference>
<evidence type="ECO:0000313" key="15">
    <source>
        <dbReference type="Proteomes" id="UP001165587"/>
    </source>
</evidence>
<evidence type="ECO:0000256" key="9">
    <source>
        <dbReference type="ARBA" id="ARBA00048988"/>
    </source>
</evidence>
<feature type="compositionally biased region" description="Low complexity" evidence="11">
    <location>
        <begin position="317"/>
        <end position="330"/>
    </location>
</feature>
<name>A0AA41XI55_9MICO</name>
<comment type="catalytic activity">
    <reaction evidence="7">
        <text>Couples ATP hydrolysis with the unwinding of duplex DNA by translocating in the 3'-5' direction.</text>
        <dbReference type="EC" id="5.6.2.4"/>
    </reaction>
</comment>
<dbReference type="Gene3D" id="1.10.10.160">
    <property type="match status" value="1"/>
</dbReference>
<dbReference type="PROSITE" id="PS51217">
    <property type="entry name" value="UVRD_HELICASE_CTER"/>
    <property type="match status" value="1"/>
</dbReference>
<evidence type="ECO:0000256" key="1">
    <source>
        <dbReference type="ARBA" id="ARBA00009922"/>
    </source>
</evidence>
<dbReference type="Proteomes" id="UP001165587">
    <property type="component" value="Unassembled WGS sequence"/>
</dbReference>
<dbReference type="PANTHER" id="PTHR11070">
    <property type="entry name" value="UVRD / RECB / PCRA DNA HELICASE FAMILY MEMBER"/>
    <property type="match status" value="1"/>
</dbReference>
<dbReference type="CDD" id="cd17932">
    <property type="entry name" value="DEXQc_UvrD"/>
    <property type="match status" value="1"/>
</dbReference>
<dbReference type="GO" id="GO:0005524">
    <property type="term" value="F:ATP binding"/>
    <property type="evidence" value="ECO:0007669"/>
    <property type="project" value="UniProtKB-UniRule"/>
</dbReference>
<dbReference type="GO" id="GO:0000725">
    <property type="term" value="P:recombinational repair"/>
    <property type="evidence" value="ECO:0007669"/>
    <property type="project" value="TreeGrafter"/>
</dbReference>
<evidence type="ECO:0000259" key="12">
    <source>
        <dbReference type="PROSITE" id="PS51198"/>
    </source>
</evidence>
<keyword evidence="4 10" id="KW-0347">Helicase</keyword>
<feature type="region of interest" description="Disordered" evidence="11">
    <location>
        <begin position="309"/>
        <end position="336"/>
    </location>
</feature>
<dbReference type="EC" id="5.6.2.4" evidence="8"/>
<dbReference type="InterPro" id="IPR013986">
    <property type="entry name" value="DExx_box_DNA_helicase_dom_sf"/>
</dbReference>
<keyword evidence="15" id="KW-1185">Reference proteome</keyword>
<dbReference type="CDD" id="cd18807">
    <property type="entry name" value="SF1_C_UvrD"/>
    <property type="match status" value="1"/>
</dbReference>
<evidence type="ECO:0000256" key="3">
    <source>
        <dbReference type="ARBA" id="ARBA00022801"/>
    </source>
</evidence>
<dbReference type="Pfam" id="PF00580">
    <property type="entry name" value="UvrD-helicase"/>
    <property type="match status" value="1"/>
</dbReference>
<reference evidence="14" key="1">
    <citation type="submission" date="2022-08" db="EMBL/GenBank/DDBJ databases">
        <authorList>
            <person name="Deng Y."/>
            <person name="Han X.-F."/>
            <person name="Zhang Y.-Q."/>
        </authorList>
    </citation>
    <scope>NUCLEOTIDE SEQUENCE</scope>
    <source>
        <strain evidence="14">CPCC 203407</strain>
    </source>
</reference>
<sequence length="584" mass="63318">MSGDALLGALDAEQRVAARSLLGPVCILAGAGTGKTRAITHRIAYGVATGVYSPNRVMALTFTSRAAAELRSRLRPLGAGGVAARTFHSAALSQLNYFWPQVIGGEAPKIVENKARAIAHAAETLRLRLDTATLRDVAGEIEWRKVANLGLAEYELKARSSRPMPSSLSVEQMLALHERYEQLKDERRQLDFEDVLLVTAGMIETEPSVAIQVREQYRFFVVDEYQDVSPLQQHLLRLWLGDRQDLCVVGDASQTIYSFAGASADFLLGFERQYPSATVVMLEQNYRSTPEIVATANRLMRGRPGALTLHAATPENDPATPDDVPADDVPAPSPARPAPVVTAYRHDVDEAEGVAAEIARLIAAGTAPQDIAVLYRVNAQSAPLEQALAAVGVSVQVKGGTRFFDQPDVKHAVMELRAASVSIADEPLFKSVSDVLRTRGWSQEPPEGVGAVRDRWESLNALMGLAEAMPAGTTFRQFTEELLHRQSSQHEPTLRAVTLATLHSAKGLEWPAVFIVGVSEGLLPIGHASGFEGVDEERRLLYVGITRARERLALSWAAIGSRRSGERAPSRFLTETGIRTADGG</sequence>
<keyword evidence="3 10" id="KW-0378">Hydrolase</keyword>
<feature type="binding site" evidence="10">
    <location>
        <begin position="29"/>
        <end position="36"/>
    </location>
    <ligand>
        <name>ATP</name>
        <dbReference type="ChEBI" id="CHEBI:30616"/>
    </ligand>
</feature>
<comment type="similarity">
    <text evidence="1">Belongs to the helicase family. UvrD subfamily.</text>
</comment>